<proteinExistence type="predicted"/>
<reference evidence="1" key="2">
    <citation type="submission" date="2023-06" db="EMBL/GenBank/DDBJ databases">
        <authorList>
            <consortium name="Lawrence Berkeley National Laboratory"/>
            <person name="Haridas S."/>
            <person name="Hensen N."/>
            <person name="Bonometti L."/>
            <person name="Westerberg I."/>
            <person name="Brannstrom I.O."/>
            <person name="Guillou S."/>
            <person name="Cros-Aarteil S."/>
            <person name="Calhoun S."/>
            <person name="Kuo A."/>
            <person name="Mondo S."/>
            <person name="Pangilinan J."/>
            <person name="Riley R."/>
            <person name="Labutti K."/>
            <person name="Andreopoulos B."/>
            <person name="Lipzen A."/>
            <person name="Chen C."/>
            <person name="Yanf M."/>
            <person name="Daum C."/>
            <person name="Ng V."/>
            <person name="Clum A."/>
            <person name="Steindorff A."/>
            <person name="Ohm R."/>
            <person name="Martin F."/>
            <person name="Silar P."/>
            <person name="Natvig D."/>
            <person name="Lalanne C."/>
            <person name="Gautier V."/>
            <person name="Ament-Velasquez S.L."/>
            <person name="Kruys A."/>
            <person name="Hutchinson M.I."/>
            <person name="Powell A.J."/>
            <person name="Barry K."/>
            <person name="Miller A.N."/>
            <person name="Grigoriev I.V."/>
            <person name="Debuchy R."/>
            <person name="Gladieux P."/>
            <person name="Thoren M.H."/>
            <person name="Johannesson H."/>
        </authorList>
    </citation>
    <scope>NUCLEOTIDE SEQUENCE</scope>
    <source>
        <strain evidence="1">CBS 955.72</strain>
    </source>
</reference>
<gene>
    <name evidence="1" type="ORF">B0T25DRAFT_518816</name>
</gene>
<name>A0AAJ0HJG5_9PEZI</name>
<organism evidence="1 2">
    <name type="scientific">Lasiosphaeria hispida</name>
    <dbReference type="NCBI Taxonomy" id="260671"/>
    <lineage>
        <taxon>Eukaryota</taxon>
        <taxon>Fungi</taxon>
        <taxon>Dikarya</taxon>
        <taxon>Ascomycota</taxon>
        <taxon>Pezizomycotina</taxon>
        <taxon>Sordariomycetes</taxon>
        <taxon>Sordariomycetidae</taxon>
        <taxon>Sordariales</taxon>
        <taxon>Lasiosphaeriaceae</taxon>
        <taxon>Lasiosphaeria</taxon>
    </lineage>
</organism>
<dbReference type="Proteomes" id="UP001275084">
    <property type="component" value="Unassembled WGS sequence"/>
</dbReference>
<reference evidence="1" key="1">
    <citation type="journal article" date="2023" name="Mol. Phylogenet. Evol.">
        <title>Genome-scale phylogeny and comparative genomics of the fungal order Sordariales.</title>
        <authorList>
            <person name="Hensen N."/>
            <person name="Bonometti L."/>
            <person name="Westerberg I."/>
            <person name="Brannstrom I.O."/>
            <person name="Guillou S."/>
            <person name="Cros-Aarteil S."/>
            <person name="Calhoun S."/>
            <person name="Haridas S."/>
            <person name="Kuo A."/>
            <person name="Mondo S."/>
            <person name="Pangilinan J."/>
            <person name="Riley R."/>
            <person name="LaButti K."/>
            <person name="Andreopoulos B."/>
            <person name="Lipzen A."/>
            <person name="Chen C."/>
            <person name="Yan M."/>
            <person name="Daum C."/>
            <person name="Ng V."/>
            <person name="Clum A."/>
            <person name="Steindorff A."/>
            <person name="Ohm R.A."/>
            <person name="Martin F."/>
            <person name="Silar P."/>
            <person name="Natvig D.O."/>
            <person name="Lalanne C."/>
            <person name="Gautier V."/>
            <person name="Ament-Velasquez S.L."/>
            <person name="Kruys A."/>
            <person name="Hutchinson M.I."/>
            <person name="Powell A.J."/>
            <person name="Barry K."/>
            <person name="Miller A.N."/>
            <person name="Grigoriev I.V."/>
            <person name="Debuchy R."/>
            <person name="Gladieux P."/>
            <person name="Hiltunen Thoren M."/>
            <person name="Johannesson H."/>
        </authorList>
    </citation>
    <scope>NUCLEOTIDE SEQUENCE</scope>
    <source>
        <strain evidence="1">CBS 955.72</strain>
    </source>
</reference>
<dbReference type="AlphaFoldDB" id="A0AAJ0HJG5"/>
<evidence type="ECO:0000313" key="2">
    <source>
        <dbReference type="Proteomes" id="UP001275084"/>
    </source>
</evidence>
<keyword evidence="2" id="KW-1185">Reference proteome</keyword>
<sequence>MSGFNNRTRGLNTRVSALRTMNWRQPPNAEAQALMRSGQPPSRPQVPFYPYQTSRDIEGRGIRPTDRHSGEAFEVVREIGGCTLDNPSIIWTCGLSESNLANPDVLGPIENICRESARRMLFKCAVIRAKPHSTMLDRAEDGSLTTIVMSSGAPGNMKTKPADWHLTVFFGDDFAHCKIQGHIFLLCPDPSSIFDVYAMDNPAIQRKYPGKNGERCAEEYWCVRNVFPRNG</sequence>
<protein>
    <submittedName>
        <fullName evidence="1">Uncharacterized protein</fullName>
    </submittedName>
</protein>
<comment type="caution">
    <text evidence="1">The sequence shown here is derived from an EMBL/GenBank/DDBJ whole genome shotgun (WGS) entry which is preliminary data.</text>
</comment>
<accession>A0AAJ0HJG5</accession>
<dbReference type="EMBL" id="JAUIQD010000004">
    <property type="protein sequence ID" value="KAK3353838.1"/>
    <property type="molecule type" value="Genomic_DNA"/>
</dbReference>
<evidence type="ECO:0000313" key="1">
    <source>
        <dbReference type="EMBL" id="KAK3353838.1"/>
    </source>
</evidence>